<protein>
    <submittedName>
        <fullName evidence="2">L-ascorbate metabolism protein UlaG (Beta-lactamase superfamily)</fullName>
    </submittedName>
</protein>
<dbReference type="InterPro" id="IPR024884">
    <property type="entry name" value="NAPE-PLD"/>
</dbReference>
<dbReference type="PANTHER" id="PTHR15032:SF4">
    <property type="entry name" value="N-ACYL-PHOSPHATIDYLETHANOLAMINE-HYDROLYZING PHOSPHOLIPASE D"/>
    <property type="match status" value="1"/>
</dbReference>
<accession>A0ABU1MLM4</accession>
<evidence type="ECO:0000313" key="2">
    <source>
        <dbReference type="EMBL" id="MDR6511114.1"/>
    </source>
</evidence>
<dbReference type="Gene3D" id="3.60.15.10">
    <property type="entry name" value="Ribonuclease Z/Hydroxyacylglutathione hydrolase-like"/>
    <property type="match status" value="1"/>
</dbReference>
<reference evidence="2 3" key="1">
    <citation type="submission" date="2023-07" db="EMBL/GenBank/DDBJ databases">
        <title>Sorghum-associated microbial communities from plants grown in Nebraska, USA.</title>
        <authorList>
            <person name="Schachtman D."/>
        </authorList>
    </citation>
    <scope>NUCLEOTIDE SEQUENCE [LARGE SCALE GENOMIC DNA]</scope>
    <source>
        <strain evidence="2 3">DS1027</strain>
    </source>
</reference>
<feature type="domain" description="Metallo-beta-lactamase" evidence="1">
    <location>
        <begin position="84"/>
        <end position="286"/>
    </location>
</feature>
<dbReference type="PIRSF" id="PIRSF038896">
    <property type="entry name" value="NAPE-PLD"/>
    <property type="match status" value="1"/>
</dbReference>
<keyword evidence="3" id="KW-1185">Reference proteome</keyword>
<evidence type="ECO:0000313" key="3">
    <source>
        <dbReference type="Proteomes" id="UP001184150"/>
    </source>
</evidence>
<name>A0ABU1MLM4_9SPHN</name>
<gene>
    <name evidence="2" type="ORF">J2792_001986</name>
</gene>
<dbReference type="SUPFAM" id="SSF56281">
    <property type="entry name" value="Metallo-hydrolase/oxidoreductase"/>
    <property type="match status" value="1"/>
</dbReference>
<dbReference type="Proteomes" id="UP001184150">
    <property type="component" value="Unassembled WGS sequence"/>
</dbReference>
<dbReference type="EMBL" id="JAVDRD010000004">
    <property type="protein sequence ID" value="MDR6511114.1"/>
    <property type="molecule type" value="Genomic_DNA"/>
</dbReference>
<proteinExistence type="predicted"/>
<dbReference type="Pfam" id="PF12706">
    <property type="entry name" value="Lactamase_B_2"/>
    <property type="match status" value="1"/>
</dbReference>
<dbReference type="PANTHER" id="PTHR15032">
    <property type="entry name" value="N-ACYL-PHOSPHATIDYLETHANOLAMINE-HYDROLYZING PHOSPHOLIPASE D"/>
    <property type="match status" value="1"/>
</dbReference>
<dbReference type="InterPro" id="IPR036866">
    <property type="entry name" value="RibonucZ/Hydroxyglut_hydro"/>
</dbReference>
<evidence type="ECO:0000259" key="1">
    <source>
        <dbReference type="Pfam" id="PF12706"/>
    </source>
</evidence>
<sequence length="335" mass="36991">MPRNPYYHGPVSDHFDGLRFRNLAGEPETDRSLGDVLRWRRSAPRHAWPRHVPVVPAHPEMAVAGLRVTMIGHATVLIQVDGLNILTDPVWAVRASPVSFAGPRRVTAPGVALADLPPIHAVLLSHNHYDHLDVATLKALHRAHAPLIITPLGNDRIVRRHIRHARLAPLDWEQAHPLDAAGQALAHLVPALHWSSRSPRDRRMALWGGFMIQAAGRTIYFAGDTGYGTGAIFRQLRQQFGPVDCALLPIGAYDPRWFMAAQHTDPAEAVQIMHDLDAQWALGIHWGTFKLTDEPRHDPLRQLDAALAAQGVAPGRFRALHPGDAIDIPPRGPLP</sequence>
<organism evidence="2 3">
    <name type="scientific">Novosphingobium capsulatum</name>
    <dbReference type="NCBI Taxonomy" id="13688"/>
    <lineage>
        <taxon>Bacteria</taxon>
        <taxon>Pseudomonadati</taxon>
        <taxon>Pseudomonadota</taxon>
        <taxon>Alphaproteobacteria</taxon>
        <taxon>Sphingomonadales</taxon>
        <taxon>Sphingomonadaceae</taxon>
        <taxon>Novosphingobium</taxon>
    </lineage>
</organism>
<dbReference type="InterPro" id="IPR001279">
    <property type="entry name" value="Metallo-B-lactamas"/>
</dbReference>
<dbReference type="RefSeq" id="WP_171793018.1">
    <property type="nucleotide sequence ID" value="NZ_JAVDRD010000004.1"/>
</dbReference>
<comment type="caution">
    <text evidence="2">The sequence shown here is derived from an EMBL/GenBank/DDBJ whole genome shotgun (WGS) entry which is preliminary data.</text>
</comment>